<feature type="region of interest" description="Disordered" evidence="1">
    <location>
        <begin position="1062"/>
        <end position="1096"/>
    </location>
</feature>
<dbReference type="Pfam" id="PF13352">
    <property type="entry name" value="DUF4100"/>
    <property type="match status" value="1"/>
</dbReference>
<dbReference type="InterPro" id="IPR025165">
    <property type="entry name" value="DUF4100"/>
</dbReference>
<feature type="region of interest" description="Disordered" evidence="1">
    <location>
        <begin position="1"/>
        <end position="51"/>
    </location>
</feature>
<reference evidence="3" key="1">
    <citation type="journal article" date="2020" name="Nat. Commun.">
        <title>Large-scale genome sequencing of mycorrhizal fungi provides insights into the early evolution of symbiotic traits.</title>
        <authorList>
            <person name="Miyauchi S."/>
            <person name="Kiss E."/>
            <person name="Kuo A."/>
            <person name="Drula E."/>
            <person name="Kohler A."/>
            <person name="Sanchez-Garcia M."/>
            <person name="Morin E."/>
            <person name="Andreopoulos B."/>
            <person name="Barry K.W."/>
            <person name="Bonito G."/>
            <person name="Buee M."/>
            <person name="Carver A."/>
            <person name="Chen C."/>
            <person name="Cichocki N."/>
            <person name="Clum A."/>
            <person name="Culley D."/>
            <person name="Crous P.W."/>
            <person name="Fauchery L."/>
            <person name="Girlanda M."/>
            <person name="Hayes R.D."/>
            <person name="Keri Z."/>
            <person name="LaButti K."/>
            <person name="Lipzen A."/>
            <person name="Lombard V."/>
            <person name="Magnuson J."/>
            <person name="Maillard F."/>
            <person name="Murat C."/>
            <person name="Nolan M."/>
            <person name="Ohm R.A."/>
            <person name="Pangilinan J."/>
            <person name="Pereira M.F."/>
            <person name="Perotto S."/>
            <person name="Peter M."/>
            <person name="Pfister S."/>
            <person name="Riley R."/>
            <person name="Sitrit Y."/>
            <person name="Stielow J.B."/>
            <person name="Szollosi G."/>
            <person name="Zifcakova L."/>
            <person name="Stursova M."/>
            <person name="Spatafora J.W."/>
            <person name="Tedersoo L."/>
            <person name="Vaario L.M."/>
            <person name="Yamada A."/>
            <person name="Yan M."/>
            <person name="Wang P."/>
            <person name="Xu J."/>
            <person name="Bruns T."/>
            <person name="Baldrian P."/>
            <person name="Vilgalys R."/>
            <person name="Dunand C."/>
            <person name="Henrissat B."/>
            <person name="Grigoriev I.V."/>
            <person name="Hibbett D."/>
            <person name="Nagy L.G."/>
            <person name="Martin F.M."/>
        </authorList>
    </citation>
    <scope>NUCLEOTIDE SEQUENCE</scope>
    <source>
        <strain evidence="3">UP504</strain>
    </source>
</reference>
<dbReference type="Gene3D" id="2.40.70.10">
    <property type="entry name" value="Acid Proteases"/>
    <property type="match status" value="1"/>
</dbReference>
<keyword evidence="4" id="KW-1185">Reference proteome</keyword>
<dbReference type="CDD" id="cd00303">
    <property type="entry name" value="retropepsin_like"/>
    <property type="match status" value="1"/>
</dbReference>
<dbReference type="AlphaFoldDB" id="A0A9P6AG47"/>
<feature type="domain" description="DUF4100" evidence="2">
    <location>
        <begin position="8"/>
        <end position="124"/>
    </location>
</feature>
<sequence>MAKASPAPSNNLPFAKPPASFPNPPAILRRPEENNTAPMGRKPLNNISNDDIEMVDGTTKATPRGYVPCAMPKYEFTTDLHHQLNVEGLTDEILNSPITLPLCKILGAAGEVSKNINWLTKTAKQESPDQAPANIHEARSVAANDEWGDSEYDSDDESENTLTEWLASSYSQSYPQAPKPAEVSEKEHIRAMIDTGSELNLMSHNLQEELRLPLDPAGAAWGIKGASAHWNRGLRFDHIFFVKNGRIGSDYDLLLGQPWLKAAAAEIHYGEVGLPDSMSLRLYEQGNTQGGSLIVNLNVDQKREATALAHFIMQTNEGATPIEGGMPGQSSNEDNSSRKYLLLPPEEGSTREGAGQDTRPTSLPHITKVQISYTRQLKSPSAVESTCAEDDKVEVLLQSYLANSVEQPQAATQVTEELPVSINISGSAGIQTGLKDCSSLDQSVVQHNIAEVNERNIEFPTKSRKRSAISIKSSCVLGKLAKVTIERYLIDAQADSFDIRDLDRLDDQQITEVAGNVEPHVELKESNRSTQKGTWVAVRTTEQRAEVQPYATNASNLAGLPSSLSREDSSTTDYRMKDTQYDTLRPTDNVSGTQATIGEAYCHVKKPTGTQSCAQSKGSNGLSPQDQSGTIAGTVNRPRYAGTVRETEESRYSAIDEELPDNEPGNGCISEELDNTYFELYFIGAQLKVDVGDHQGLDRIDGQLIIEAASDIEFRVEFEELGRSLLKRTRATIRMIEQETEVPPCTDDFIQLSNSSSRKRVSTTDYRVRDKQCITLRPPDNISGTQMMIEGACHHVDSELEGKWHILEVVNEPLDVESCPKFKEISRSKQKRTRATIRTVKQQIETQPYVSSLTELPSSLGAREGKPCHSCETVGTSPNLKRSLKVIDMTNCRVKGGRYITLDSLNSILGSQTMQWDLHYLDDKLEERWHVIEVANKSLGIEPWVRFKEASGYISKPNLKDDLKLGVTVRKAEQRTKPQYYITNNPQDPTRLSHHLKERPESRCSSIVGLSLRPNNRDLESVLGTVSMTSYQVRTEEPTLEPFDKDLVTWKSQNRASYHLNNETGEIETNSGEYESNNKNPKTNHEVAANGTTGLNHLKTQVEGVISDKGSSKEDVSMSEIEVKVLLGPYPESLRDELMLKPPSPHSQVESSNSSVVKKESGPLAGNTQRHNTEVKPERSERSYLQRHVTASQKKSESNKVAALRAGNKRKMDGSEYMKFYTAYRPQYSKPTLRSNLVMK</sequence>
<dbReference type="Proteomes" id="UP000886523">
    <property type="component" value="Unassembled WGS sequence"/>
</dbReference>
<accession>A0A9P6AG47</accession>
<feature type="region of interest" description="Disordered" evidence="1">
    <location>
        <begin position="609"/>
        <end position="634"/>
    </location>
</feature>
<evidence type="ECO:0000313" key="3">
    <source>
        <dbReference type="EMBL" id="KAF9505242.1"/>
    </source>
</evidence>
<feature type="compositionally biased region" description="Polar residues" evidence="1">
    <location>
        <begin position="1062"/>
        <end position="1081"/>
    </location>
</feature>
<feature type="compositionally biased region" description="Low complexity" evidence="1">
    <location>
        <begin position="1146"/>
        <end position="1156"/>
    </location>
</feature>
<feature type="compositionally biased region" description="Basic and acidic residues" evidence="1">
    <location>
        <begin position="1171"/>
        <end position="1184"/>
    </location>
</feature>
<dbReference type="OrthoDB" id="5535068at2759"/>
<protein>
    <recommendedName>
        <fullName evidence="2">DUF4100 domain-containing protein</fullName>
    </recommendedName>
</protein>
<organism evidence="3 4">
    <name type="scientific">Hydnum rufescens UP504</name>
    <dbReference type="NCBI Taxonomy" id="1448309"/>
    <lineage>
        <taxon>Eukaryota</taxon>
        <taxon>Fungi</taxon>
        <taxon>Dikarya</taxon>
        <taxon>Basidiomycota</taxon>
        <taxon>Agaricomycotina</taxon>
        <taxon>Agaricomycetes</taxon>
        <taxon>Cantharellales</taxon>
        <taxon>Hydnaceae</taxon>
        <taxon>Hydnum</taxon>
    </lineage>
</organism>
<feature type="compositionally biased region" description="Polar residues" evidence="1">
    <location>
        <begin position="609"/>
        <end position="633"/>
    </location>
</feature>
<dbReference type="InterPro" id="IPR021109">
    <property type="entry name" value="Peptidase_aspartic_dom_sf"/>
</dbReference>
<evidence type="ECO:0000256" key="1">
    <source>
        <dbReference type="SAM" id="MobiDB-lite"/>
    </source>
</evidence>
<feature type="compositionally biased region" description="Pro residues" evidence="1">
    <location>
        <begin position="15"/>
        <end position="25"/>
    </location>
</feature>
<evidence type="ECO:0000313" key="4">
    <source>
        <dbReference type="Proteomes" id="UP000886523"/>
    </source>
</evidence>
<feature type="region of interest" description="Disordered" evidence="1">
    <location>
        <begin position="319"/>
        <end position="340"/>
    </location>
</feature>
<feature type="region of interest" description="Disordered" evidence="1">
    <location>
        <begin position="1136"/>
        <end position="1207"/>
    </location>
</feature>
<comment type="caution">
    <text evidence="3">The sequence shown here is derived from an EMBL/GenBank/DDBJ whole genome shotgun (WGS) entry which is preliminary data.</text>
</comment>
<name>A0A9P6AG47_9AGAM</name>
<dbReference type="EMBL" id="MU129165">
    <property type="protein sequence ID" value="KAF9505242.1"/>
    <property type="molecule type" value="Genomic_DNA"/>
</dbReference>
<gene>
    <name evidence="3" type="ORF">BS47DRAFT_1368226</name>
</gene>
<evidence type="ECO:0000259" key="2">
    <source>
        <dbReference type="Pfam" id="PF13352"/>
    </source>
</evidence>
<proteinExistence type="predicted"/>